<accession>A0A653KXF9</accession>
<dbReference type="EMBL" id="CABWLC010000007">
    <property type="protein sequence ID" value="VXA83209.1"/>
    <property type="molecule type" value="Genomic_DNA"/>
</dbReference>
<dbReference type="NCBIfam" id="TIGR03236">
    <property type="entry name" value="dnd_assoc_1"/>
    <property type="match status" value="1"/>
</dbReference>
<dbReference type="RefSeq" id="WP_159158721.1">
    <property type="nucleotide sequence ID" value="NZ_LR732798.1"/>
</dbReference>
<evidence type="ECO:0000313" key="1">
    <source>
        <dbReference type="EMBL" id="VXA83209.1"/>
    </source>
</evidence>
<protein>
    <submittedName>
        <fullName evidence="1">DNA phosphorothioation-dependent restriction protein DptG</fullName>
    </submittedName>
</protein>
<gene>
    <name evidence="1" type="ORF">AERO8C_150054</name>
</gene>
<evidence type="ECO:0000313" key="2">
    <source>
        <dbReference type="Proteomes" id="UP000439123"/>
    </source>
</evidence>
<dbReference type="Proteomes" id="UP000439123">
    <property type="component" value="Unassembled WGS sequence"/>
</dbReference>
<reference evidence="1 2" key="1">
    <citation type="submission" date="2019-10" db="EMBL/GenBank/DDBJ databases">
        <authorList>
            <person name="Karimi E."/>
        </authorList>
    </citation>
    <scope>NUCLEOTIDE SEQUENCE [LARGE SCALE GENOMIC DNA]</scope>
    <source>
        <strain evidence="1">Aeromonas sp. 8C</strain>
    </source>
</reference>
<name>A0A653KXF9_AERVE</name>
<dbReference type="InterPro" id="IPR017645">
    <property type="entry name" value="Dnd_assoc_1"/>
</dbReference>
<sequence length="442" mass="50454">MSLYPIPAGLAPVDKNKLTNYWPIRNKGNEFDWDTVTGVVLGLSLRKQVTAYEFEQFKEECKARFAGKLDDPDFWQVLERAYFSNDALFHISPLFLLFKAKGKKSGQADLSAPDTRLCKLFAGLLGDFFLEDALDDKLNFVEQELLSVLQGRLQSGSLVKNEDEQPYLPFLNAVFREDIRFLAAHPQYLLQALPGTLKLYAFAYCAQLALNVTDWQHEPQSKPLYFILDSEKASSERTSVKRSGYKLLAAASERVFPLLSALDVLQLPGDAKKRPLWQVYRDATQYADQTQLLEDLNNYLQAFREKRGLLPERPLTNSVAEAFEQLKEFALEQFRDANTSRGGVNKKYVKELEEKLLSDFIQARGAAGRTLVLNQDQLLLLTNLTIGKADKLRLHDLRKGFEQRGFYLDNQSLQQLVSFYERMGNVERMSDSGDAVYVRKTL</sequence>
<proteinExistence type="predicted"/>
<organism evidence="1 2">
    <name type="scientific">Aeromonas veronii</name>
    <dbReference type="NCBI Taxonomy" id="654"/>
    <lineage>
        <taxon>Bacteria</taxon>
        <taxon>Pseudomonadati</taxon>
        <taxon>Pseudomonadota</taxon>
        <taxon>Gammaproteobacteria</taxon>
        <taxon>Aeromonadales</taxon>
        <taxon>Aeromonadaceae</taxon>
        <taxon>Aeromonas</taxon>
    </lineage>
</organism>
<dbReference type="AlphaFoldDB" id="A0A653KXF9"/>